<protein>
    <submittedName>
        <fullName evidence="1">Uncharacterized protein</fullName>
    </submittedName>
</protein>
<proteinExistence type="predicted"/>
<organism evidence="1 2">
    <name type="scientific">Hyalomma asiaticum</name>
    <name type="common">Tick</name>
    <dbReference type="NCBI Taxonomy" id="266040"/>
    <lineage>
        <taxon>Eukaryota</taxon>
        <taxon>Metazoa</taxon>
        <taxon>Ecdysozoa</taxon>
        <taxon>Arthropoda</taxon>
        <taxon>Chelicerata</taxon>
        <taxon>Arachnida</taxon>
        <taxon>Acari</taxon>
        <taxon>Parasitiformes</taxon>
        <taxon>Ixodida</taxon>
        <taxon>Ixodoidea</taxon>
        <taxon>Ixodidae</taxon>
        <taxon>Hyalomminae</taxon>
        <taxon>Hyalomma</taxon>
    </lineage>
</organism>
<evidence type="ECO:0000313" key="2">
    <source>
        <dbReference type="Proteomes" id="UP000821845"/>
    </source>
</evidence>
<gene>
    <name evidence="1" type="ORF">HPB50_018285</name>
</gene>
<keyword evidence="2" id="KW-1185">Reference proteome</keyword>
<sequence length="280" mass="31937">MPTRSVPPGFYEWTLPVPREMWDPQHPGLLQAAMPYAQVENTLGYTFRDKVQAAMPTRSVPPGFYEWTLPVPREMWDPQHPGLLQAAMPYAQVENTLGYTFRDKGFLLQAFTHESYPRSSRIVPGCMRPMDFMGDALLKEMITVQLYGTIHPLTPKALHETRKRLECNRFLGYLVVRHGMHKLLRSGSYELNDGIVRYVRRLRDGEYPGFKIGPPPKPLADTFESLAAAMYLDSDHSKPTLWRSFFPLLRYQFNVELANTAAIANKSLYSSTEGSMSSDG</sequence>
<name>A0ACB7SIE6_HYAAI</name>
<evidence type="ECO:0000313" key="1">
    <source>
        <dbReference type="EMBL" id="KAH6933806.1"/>
    </source>
</evidence>
<accession>A0ACB7SIE6</accession>
<reference evidence="1" key="1">
    <citation type="submission" date="2020-05" db="EMBL/GenBank/DDBJ databases">
        <title>Large-scale comparative analyses of tick genomes elucidate their genetic diversity and vector capacities.</title>
        <authorList>
            <person name="Jia N."/>
            <person name="Wang J."/>
            <person name="Shi W."/>
            <person name="Du L."/>
            <person name="Sun Y."/>
            <person name="Zhan W."/>
            <person name="Jiang J."/>
            <person name="Wang Q."/>
            <person name="Zhang B."/>
            <person name="Ji P."/>
            <person name="Sakyi L.B."/>
            <person name="Cui X."/>
            <person name="Yuan T."/>
            <person name="Jiang B."/>
            <person name="Yang W."/>
            <person name="Lam T.T.-Y."/>
            <person name="Chang Q."/>
            <person name="Ding S."/>
            <person name="Wang X."/>
            <person name="Zhu J."/>
            <person name="Ruan X."/>
            <person name="Zhao L."/>
            <person name="Wei J."/>
            <person name="Que T."/>
            <person name="Du C."/>
            <person name="Cheng J."/>
            <person name="Dai P."/>
            <person name="Han X."/>
            <person name="Huang E."/>
            <person name="Gao Y."/>
            <person name="Liu J."/>
            <person name="Shao H."/>
            <person name="Ye R."/>
            <person name="Li L."/>
            <person name="Wei W."/>
            <person name="Wang X."/>
            <person name="Wang C."/>
            <person name="Yang T."/>
            <person name="Huo Q."/>
            <person name="Li W."/>
            <person name="Guo W."/>
            <person name="Chen H."/>
            <person name="Zhou L."/>
            <person name="Ni X."/>
            <person name="Tian J."/>
            <person name="Zhou Y."/>
            <person name="Sheng Y."/>
            <person name="Liu T."/>
            <person name="Pan Y."/>
            <person name="Xia L."/>
            <person name="Li J."/>
            <person name="Zhao F."/>
            <person name="Cao W."/>
        </authorList>
    </citation>
    <scope>NUCLEOTIDE SEQUENCE</scope>
    <source>
        <strain evidence="1">Hyas-2018</strain>
    </source>
</reference>
<dbReference type="Proteomes" id="UP000821845">
    <property type="component" value="Chromosome 4"/>
</dbReference>
<comment type="caution">
    <text evidence="1">The sequence shown here is derived from an EMBL/GenBank/DDBJ whole genome shotgun (WGS) entry which is preliminary data.</text>
</comment>
<dbReference type="EMBL" id="CM023484">
    <property type="protein sequence ID" value="KAH6933806.1"/>
    <property type="molecule type" value="Genomic_DNA"/>
</dbReference>